<dbReference type="Proteomes" id="UP000805841">
    <property type="component" value="Unassembled WGS sequence"/>
</dbReference>
<dbReference type="RefSeq" id="WP_190423113.1">
    <property type="nucleotide sequence ID" value="NZ_JAAOCA010000023.1"/>
</dbReference>
<organism evidence="1 2">
    <name type="scientific">Pseudomonas typographi</name>
    <dbReference type="NCBI Taxonomy" id="2715964"/>
    <lineage>
        <taxon>Bacteria</taxon>
        <taxon>Pseudomonadati</taxon>
        <taxon>Pseudomonadota</taxon>
        <taxon>Gammaproteobacteria</taxon>
        <taxon>Pseudomonadales</taxon>
        <taxon>Pseudomonadaceae</taxon>
        <taxon>Pseudomonas</taxon>
    </lineage>
</organism>
<keyword evidence="2" id="KW-1185">Reference proteome</keyword>
<dbReference type="PANTHER" id="PTHR37950">
    <property type="entry name" value="4-HYDROXYPHENYLACETATE CATABOLISM PROTEIN"/>
    <property type="match status" value="1"/>
</dbReference>
<dbReference type="PANTHER" id="PTHR37950:SF1">
    <property type="entry name" value="4-HYDROXYPHENYLACETATE CATABOLISM PROTEIN"/>
    <property type="match status" value="1"/>
</dbReference>
<sequence>MPHLHVEYTPNLAALEPQKLLLRLNHALVATGQFAHEADIKARATAVEVFQVGTMPAERGFIYARLAILSGRPEQVKKTLSDALLEVLKGAAPWPPGLDVQFGVDIVDMDRASYGKARIGG</sequence>
<evidence type="ECO:0000313" key="2">
    <source>
        <dbReference type="Proteomes" id="UP000805841"/>
    </source>
</evidence>
<dbReference type="SUPFAM" id="SSF55331">
    <property type="entry name" value="Tautomerase/MIF"/>
    <property type="match status" value="1"/>
</dbReference>
<protein>
    <submittedName>
        <fullName evidence="1">5-carboxymethyl-2-hydroxymuconate Delta-isomerase</fullName>
    </submittedName>
</protein>
<reference evidence="1 2" key="1">
    <citation type="journal article" date="2020" name="Insects">
        <title>Bacteria Belonging to Pseudomonas typographi sp. nov. from the Bark Beetle Ips typographus Have Genomic Potential to Aid in the Host Ecology.</title>
        <authorList>
            <person name="Peral-Aranega E."/>
            <person name="Saati-Santamaria Z."/>
            <person name="Kolarik M."/>
            <person name="Rivas R."/>
            <person name="Garcia-Fraile P."/>
        </authorList>
    </citation>
    <scope>NUCLEOTIDE SEQUENCE [LARGE SCALE GENOMIC DNA]</scope>
    <source>
        <strain evidence="1 2">CA3A</strain>
    </source>
</reference>
<dbReference type="InterPro" id="IPR014347">
    <property type="entry name" value="Tautomerase/MIF_sf"/>
</dbReference>
<gene>
    <name evidence="1" type="ORF">HAQ05_18310</name>
</gene>
<dbReference type="Gene3D" id="3.30.429.10">
    <property type="entry name" value="Macrophage Migration Inhibitory Factor"/>
    <property type="match status" value="1"/>
</dbReference>
<dbReference type="Pfam" id="PF02962">
    <property type="entry name" value="CHMI"/>
    <property type="match status" value="1"/>
</dbReference>
<proteinExistence type="predicted"/>
<comment type="caution">
    <text evidence="1">The sequence shown here is derived from an EMBL/GenBank/DDBJ whole genome shotgun (WGS) entry which is preliminary data.</text>
</comment>
<evidence type="ECO:0000313" key="1">
    <source>
        <dbReference type="EMBL" id="MBD1600645.1"/>
    </source>
</evidence>
<dbReference type="InterPro" id="IPR004220">
    <property type="entry name" value="5-COMe_2-OHmuconate_Isoase"/>
</dbReference>
<dbReference type="CDD" id="cd00580">
    <property type="entry name" value="CHMI"/>
    <property type="match status" value="1"/>
</dbReference>
<accession>A0ABR7Z594</accession>
<dbReference type="EMBL" id="JAAOCA010000023">
    <property type="protein sequence ID" value="MBD1600645.1"/>
    <property type="molecule type" value="Genomic_DNA"/>
</dbReference>
<name>A0ABR7Z594_9PSED</name>